<organism evidence="2 3">
    <name type="scientific">Phellinidium pouzarii</name>
    <dbReference type="NCBI Taxonomy" id="167371"/>
    <lineage>
        <taxon>Eukaryota</taxon>
        <taxon>Fungi</taxon>
        <taxon>Dikarya</taxon>
        <taxon>Basidiomycota</taxon>
        <taxon>Agaricomycotina</taxon>
        <taxon>Agaricomycetes</taxon>
        <taxon>Hymenochaetales</taxon>
        <taxon>Hymenochaetaceae</taxon>
        <taxon>Phellinidium</taxon>
    </lineage>
</organism>
<evidence type="ECO:0000313" key="3">
    <source>
        <dbReference type="Proteomes" id="UP000308199"/>
    </source>
</evidence>
<feature type="region of interest" description="Disordered" evidence="1">
    <location>
        <begin position="149"/>
        <end position="172"/>
    </location>
</feature>
<protein>
    <submittedName>
        <fullName evidence="2">Uncharacterized protein</fullName>
    </submittedName>
</protein>
<proteinExistence type="predicted"/>
<accession>A0A4V3XDB8</accession>
<dbReference type="AlphaFoldDB" id="A0A4V3XDB8"/>
<sequence length="172" mass="19147">MTEPQQNFDGLEIHHAPSLSFDSVKFSARHVSSVIGDSDCRAVASAGVSTDAYFHGDQYSNELYKEHDPIFSGWNRIPYESHQSTLHHARCFHIPMPLSHTLRTSDSAFTAVPVSPAVSGSGSIPSNFRRNATFQMSDMASARNQTDFHHSDQEGQYHNEGTNSDAYRIPFD</sequence>
<dbReference type="EMBL" id="SGPK01000076">
    <property type="protein sequence ID" value="THH09083.1"/>
    <property type="molecule type" value="Genomic_DNA"/>
</dbReference>
<gene>
    <name evidence="2" type="ORF">EW145_g2263</name>
</gene>
<reference evidence="2 3" key="1">
    <citation type="submission" date="2019-02" db="EMBL/GenBank/DDBJ databases">
        <title>Genome sequencing of the rare red list fungi Phellinidium pouzarii.</title>
        <authorList>
            <person name="Buettner E."/>
            <person name="Kellner H."/>
        </authorList>
    </citation>
    <scope>NUCLEOTIDE SEQUENCE [LARGE SCALE GENOMIC DNA]</scope>
    <source>
        <strain evidence="2 3">DSM 108285</strain>
    </source>
</reference>
<name>A0A4V3XDB8_9AGAM</name>
<dbReference type="Proteomes" id="UP000308199">
    <property type="component" value="Unassembled WGS sequence"/>
</dbReference>
<comment type="caution">
    <text evidence="2">The sequence shown here is derived from an EMBL/GenBank/DDBJ whole genome shotgun (WGS) entry which is preliminary data.</text>
</comment>
<evidence type="ECO:0000313" key="2">
    <source>
        <dbReference type="EMBL" id="THH09083.1"/>
    </source>
</evidence>
<evidence type="ECO:0000256" key="1">
    <source>
        <dbReference type="SAM" id="MobiDB-lite"/>
    </source>
</evidence>
<keyword evidence="3" id="KW-1185">Reference proteome</keyword>